<dbReference type="Proteomes" id="UP000756132">
    <property type="component" value="Chromosome 5"/>
</dbReference>
<dbReference type="EMBL" id="CP090167">
    <property type="protein sequence ID" value="UJO17328.1"/>
    <property type="molecule type" value="Genomic_DNA"/>
</dbReference>
<reference evidence="1" key="1">
    <citation type="submission" date="2021-12" db="EMBL/GenBank/DDBJ databases">
        <authorList>
            <person name="Zaccaron A."/>
            <person name="Stergiopoulos I."/>
        </authorList>
    </citation>
    <scope>NUCLEOTIDE SEQUENCE</scope>
    <source>
        <strain evidence="1">Race5_Kim</strain>
    </source>
</reference>
<dbReference type="GeneID" id="71985804"/>
<dbReference type="AlphaFoldDB" id="A0A9Q8LH73"/>
<accession>A0A9Q8LH73</accession>
<reference evidence="1" key="2">
    <citation type="journal article" date="2022" name="Microb. Genom.">
        <title>A chromosome-scale genome assembly of the tomato pathogen Cladosporium fulvum reveals a compartmentalized genome architecture and the presence of a dispensable chromosome.</title>
        <authorList>
            <person name="Zaccaron A.Z."/>
            <person name="Chen L.H."/>
            <person name="Samaras A."/>
            <person name="Stergiopoulos I."/>
        </authorList>
    </citation>
    <scope>NUCLEOTIDE SEQUENCE</scope>
    <source>
        <strain evidence="1">Race5_Kim</strain>
    </source>
</reference>
<sequence>MACCSKQSVCRRQSPVEHHRLIKHRKTDRVTQGIGGAIVNGVVPPSCCTVGAYTTRTTLPEKKIPSMTRHFPESDVEYFSLNSFYFGCTLANGAGAATALFNCTVKVQGYLDGVRVVESKPFKFVSPAISRAPMVHAILNDKKFEKLHYVTLSSTYDLARIPMNLAGATLIDDVSHTNYRRVSKTLKPRQPGMVAE</sequence>
<name>A0A9Q8LH73_PASFU</name>
<evidence type="ECO:0000313" key="1">
    <source>
        <dbReference type="EMBL" id="UJO17328.1"/>
    </source>
</evidence>
<protein>
    <submittedName>
        <fullName evidence="1">Uncharacterized protein</fullName>
    </submittedName>
</protein>
<organism evidence="1 2">
    <name type="scientific">Passalora fulva</name>
    <name type="common">Tomato leaf mold</name>
    <name type="synonym">Cladosporium fulvum</name>
    <dbReference type="NCBI Taxonomy" id="5499"/>
    <lineage>
        <taxon>Eukaryota</taxon>
        <taxon>Fungi</taxon>
        <taxon>Dikarya</taxon>
        <taxon>Ascomycota</taxon>
        <taxon>Pezizomycotina</taxon>
        <taxon>Dothideomycetes</taxon>
        <taxon>Dothideomycetidae</taxon>
        <taxon>Mycosphaerellales</taxon>
        <taxon>Mycosphaerellaceae</taxon>
        <taxon>Fulvia</taxon>
    </lineage>
</organism>
<gene>
    <name evidence="1" type="ORF">CLAFUR5_05926</name>
</gene>
<dbReference type="RefSeq" id="XP_047761694.1">
    <property type="nucleotide sequence ID" value="XM_047905074.1"/>
</dbReference>
<keyword evidence="2" id="KW-1185">Reference proteome</keyword>
<proteinExistence type="predicted"/>
<dbReference type="KEGG" id="ffu:CLAFUR5_05926"/>
<evidence type="ECO:0000313" key="2">
    <source>
        <dbReference type="Proteomes" id="UP000756132"/>
    </source>
</evidence>